<dbReference type="InterPro" id="IPR036191">
    <property type="entry name" value="RRF_sf"/>
</dbReference>
<dbReference type="FunFam" id="3.30.1360.40:FF:000001">
    <property type="entry name" value="Ribosome-recycling factor"/>
    <property type="match status" value="1"/>
</dbReference>
<dbReference type="Proteomes" id="UP000291469">
    <property type="component" value="Chromosome"/>
</dbReference>
<accession>A0A411YCN4</accession>
<organism evidence="7 8">
    <name type="scientific">Egibacter rhizosphaerae</name>
    <dbReference type="NCBI Taxonomy" id="1670831"/>
    <lineage>
        <taxon>Bacteria</taxon>
        <taxon>Bacillati</taxon>
        <taxon>Actinomycetota</taxon>
        <taxon>Nitriliruptoria</taxon>
        <taxon>Egibacterales</taxon>
        <taxon>Egibacteraceae</taxon>
        <taxon>Egibacter</taxon>
    </lineage>
</organism>
<gene>
    <name evidence="5" type="primary">frr</name>
    <name evidence="7" type="ORF">ER308_04960</name>
</gene>
<dbReference type="FunFam" id="1.10.132.20:FF:000001">
    <property type="entry name" value="Ribosome-recycling factor"/>
    <property type="match status" value="1"/>
</dbReference>
<evidence type="ECO:0000256" key="2">
    <source>
        <dbReference type="ARBA" id="ARBA00005912"/>
    </source>
</evidence>
<dbReference type="Pfam" id="PF01765">
    <property type="entry name" value="RRF"/>
    <property type="match status" value="1"/>
</dbReference>
<name>A0A411YCN4_9ACTN</name>
<evidence type="ECO:0000313" key="7">
    <source>
        <dbReference type="EMBL" id="QBI18956.1"/>
    </source>
</evidence>
<protein>
    <recommendedName>
        <fullName evidence="5">Ribosome-recycling factor</fullName>
        <shortName evidence="5">RRF</shortName>
    </recommendedName>
    <alternativeName>
        <fullName evidence="5">Ribosome-releasing factor</fullName>
    </alternativeName>
</protein>
<dbReference type="Gene3D" id="3.30.1360.40">
    <property type="match status" value="1"/>
</dbReference>
<sequence length="185" mass="20972">MSEEILNEAEKKMRQAVQHAKDEVAKIRTGRANPGLIADLPVEYYGTKTPLQQLAGVSVPEPRVLLVNPFDQSALKEIEKAITNADLGLNPNNDGKVIRVVFPELTEERRKQYVRLVRERAEEGRVAVRNVRRQAKSELGTLVNEGDLPEDEHQRLEKRLQGLTDKYVGEIDQVAQNKEQELLEV</sequence>
<dbReference type="EMBL" id="CP036402">
    <property type="protein sequence ID" value="QBI18956.1"/>
    <property type="molecule type" value="Genomic_DNA"/>
</dbReference>
<dbReference type="HAMAP" id="MF_00040">
    <property type="entry name" value="RRF"/>
    <property type="match status" value="1"/>
</dbReference>
<reference evidence="7 8" key="1">
    <citation type="submission" date="2019-01" db="EMBL/GenBank/DDBJ databases">
        <title>Egibacter rhizosphaerae EGI 80759T.</title>
        <authorList>
            <person name="Chen D.-D."/>
            <person name="Tian Y."/>
            <person name="Jiao J.-Y."/>
            <person name="Zhang X.-T."/>
            <person name="Zhang Y.-G."/>
            <person name="Zhang Y."/>
            <person name="Xiao M."/>
            <person name="Shu W.-S."/>
            <person name="Li W.-J."/>
        </authorList>
    </citation>
    <scope>NUCLEOTIDE SEQUENCE [LARGE SCALE GENOMIC DNA]</scope>
    <source>
        <strain evidence="7 8">EGI 80759</strain>
    </source>
</reference>
<keyword evidence="3 5" id="KW-0963">Cytoplasm</keyword>
<comment type="similarity">
    <text evidence="2 5">Belongs to the RRF family.</text>
</comment>
<keyword evidence="4 5" id="KW-0648">Protein biosynthesis</keyword>
<dbReference type="GO" id="GO:0005737">
    <property type="term" value="C:cytoplasm"/>
    <property type="evidence" value="ECO:0007669"/>
    <property type="project" value="UniProtKB-SubCell"/>
</dbReference>
<dbReference type="OrthoDB" id="9804006at2"/>
<dbReference type="Gene3D" id="1.10.132.20">
    <property type="entry name" value="Ribosome-recycling factor"/>
    <property type="match status" value="1"/>
</dbReference>
<evidence type="ECO:0000256" key="4">
    <source>
        <dbReference type="ARBA" id="ARBA00022917"/>
    </source>
</evidence>
<evidence type="ECO:0000256" key="5">
    <source>
        <dbReference type="HAMAP-Rule" id="MF_00040"/>
    </source>
</evidence>
<evidence type="ECO:0000313" key="8">
    <source>
        <dbReference type="Proteomes" id="UP000291469"/>
    </source>
</evidence>
<dbReference type="AlphaFoldDB" id="A0A411YCN4"/>
<dbReference type="KEGG" id="erz:ER308_04960"/>
<keyword evidence="8" id="KW-1185">Reference proteome</keyword>
<dbReference type="InterPro" id="IPR023584">
    <property type="entry name" value="Ribosome_recyc_fac_dom"/>
</dbReference>
<dbReference type="NCBIfam" id="TIGR00496">
    <property type="entry name" value="frr"/>
    <property type="match status" value="1"/>
</dbReference>
<dbReference type="GO" id="GO:0043023">
    <property type="term" value="F:ribosomal large subunit binding"/>
    <property type="evidence" value="ECO:0007669"/>
    <property type="project" value="TreeGrafter"/>
</dbReference>
<comment type="function">
    <text evidence="5">Responsible for the release of ribosomes from messenger RNA at the termination of protein biosynthesis. May increase the efficiency of translation by recycling ribosomes from one round of translation to another.</text>
</comment>
<dbReference type="SUPFAM" id="SSF55194">
    <property type="entry name" value="Ribosome recycling factor, RRF"/>
    <property type="match status" value="1"/>
</dbReference>
<evidence type="ECO:0000256" key="3">
    <source>
        <dbReference type="ARBA" id="ARBA00022490"/>
    </source>
</evidence>
<dbReference type="PANTHER" id="PTHR20982">
    <property type="entry name" value="RIBOSOME RECYCLING FACTOR"/>
    <property type="match status" value="1"/>
</dbReference>
<evidence type="ECO:0000259" key="6">
    <source>
        <dbReference type="Pfam" id="PF01765"/>
    </source>
</evidence>
<dbReference type="CDD" id="cd00520">
    <property type="entry name" value="RRF"/>
    <property type="match status" value="1"/>
</dbReference>
<feature type="domain" description="Ribosome recycling factor" evidence="6">
    <location>
        <begin position="21"/>
        <end position="183"/>
    </location>
</feature>
<dbReference type="PANTHER" id="PTHR20982:SF3">
    <property type="entry name" value="MITOCHONDRIAL RIBOSOME RECYCLING FACTOR PSEUDO 1"/>
    <property type="match status" value="1"/>
</dbReference>
<evidence type="ECO:0000256" key="1">
    <source>
        <dbReference type="ARBA" id="ARBA00004496"/>
    </source>
</evidence>
<proteinExistence type="inferred from homology"/>
<dbReference type="InterPro" id="IPR002661">
    <property type="entry name" value="Ribosome_recyc_fac"/>
</dbReference>
<dbReference type="GO" id="GO:0006415">
    <property type="term" value="P:translational termination"/>
    <property type="evidence" value="ECO:0007669"/>
    <property type="project" value="UniProtKB-UniRule"/>
</dbReference>
<dbReference type="RefSeq" id="WP_131153953.1">
    <property type="nucleotide sequence ID" value="NZ_CP036402.1"/>
</dbReference>
<comment type="subcellular location">
    <subcellularLocation>
        <location evidence="1 5">Cytoplasm</location>
    </subcellularLocation>
</comment>